<feature type="non-terminal residue" evidence="1">
    <location>
        <position position="1"/>
    </location>
</feature>
<sequence>CSQNNWSWRCGSSCGWHNRCQRPVMWEPCWMRWKP</sequence>
<protein>
    <submittedName>
        <fullName evidence="1">Uncharacterized protein</fullName>
    </submittedName>
</protein>
<reference evidence="1" key="1">
    <citation type="submission" date="2020-02" db="EMBL/GenBank/DDBJ databases">
        <authorList>
            <person name="Meier V. D."/>
        </authorList>
    </citation>
    <scope>NUCLEOTIDE SEQUENCE</scope>
    <source>
        <strain evidence="1">AVDCRST_MAG94</strain>
    </source>
</reference>
<name>A0A6J4MPX3_9CYAN</name>
<dbReference type="EMBL" id="CADCTY010001185">
    <property type="protein sequence ID" value="CAA9361227.1"/>
    <property type="molecule type" value="Genomic_DNA"/>
</dbReference>
<dbReference type="AlphaFoldDB" id="A0A6J4MPX3"/>
<organism evidence="1">
    <name type="scientific">uncultured Leptolyngbya sp</name>
    <dbReference type="NCBI Taxonomy" id="332963"/>
    <lineage>
        <taxon>Bacteria</taxon>
        <taxon>Bacillati</taxon>
        <taxon>Cyanobacteriota</taxon>
        <taxon>Cyanophyceae</taxon>
        <taxon>Leptolyngbyales</taxon>
        <taxon>Leptolyngbyaceae</taxon>
        <taxon>Leptolyngbya group</taxon>
        <taxon>Leptolyngbya</taxon>
        <taxon>environmental samples</taxon>
    </lineage>
</organism>
<accession>A0A6J4MPX3</accession>
<gene>
    <name evidence="1" type="ORF">AVDCRST_MAG94-3389</name>
</gene>
<proteinExistence type="predicted"/>
<evidence type="ECO:0000313" key="1">
    <source>
        <dbReference type="EMBL" id="CAA9361227.1"/>
    </source>
</evidence>
<feature type="non-terminal residue" evidence="1">
    <location>
        <position position="35"/>
    </location>
</feature>